<dbReference type="RefSeq" id="WP_125599431.1">
    <property type="nucleotide sequence ID" value="NZ_JBHSSM010000014.1"/>
</dbReference>
<name>A0ABW1ULB2_9LACO</name>
<dbReference type="InterPro" id="IPR009057">
    <property type="entry name" value="Homeodomain-like_sf"/>
</dbReference>
<evidence type="ECO:0000259" key="1">
    <source>
        <dbReference type="Pfam" id="PF08765"/>
    </source>
</evidence>
<sequence>MDYQNATRILPEHLIAAIQEYTDGEYLYIPRKDEHRQAWGANKQTRQLLDQRNQAIYQRYCRGTSVKSLAAEYYLATKTIYKILANCKKNE</sequence>
<dbReference type="InterPro" id="IPR049739">
    <property type="entry name" value="YraL-like"/>
</dbReference>
<dbReference type="EMBL" id="JBHSSM010000014">
    <property type="protein sequence ID" value="MFC6314724.1"/>
    <property type="molecule type" value="Genomic_DNA"/>
</dbReference>
<dbReference type="SUPFAM" id="SSF46689">
    <property type="entry name" value="Homeodomain-like"/>
    <property type="match status" value="1"/>
</dbReference>
<dbReference type="Proteomes" id="UP001596310">
    <property type="component" value="Unassembled WGS sequence"/>
</dbReference>
<dbReference type="InterPro" id="IPR052411">
    <property type="entry name" value="c-mor_Regulatory_Protein"/>
</dbReference>
<dbReference type="Pfam" id="PF08765">
    <property type="entry name" value="Mor"/>
    <property type="match status" value="1"/>
</dbReference>
<evidence type="ECO:0000313" key="2">
    <source>
        <dbReference type="EMBL" id="MFC6314724.1"/>
    </source>
</evidence>
<protein>
    <submittedName>
        <fullName evidence="2">CD3324 family protein</fullName>
    </submittedName>
</protein>
<reference evidence="3" key="1">
    <citation type="journal article" date="2019" name="Int. J. Syst. Evol. Microbiol.">
        <title>The Global Catalogue of Microorganisms (GCM) 10K type strain sequencing project: providing services to taxonomists for standard genome sequencing and annotation.</title>
        <authorList>
            <consortium name="The Broad Institute Genomics Platform"/>
            <consortium name="The Broad Institute Genome Sequencing Center for Infectious Disease"/>
            <person name="Wu L."/>
            <person name="Ma J."/>
        </authorList>
    </citation>
    <scope>NUCLEOTIDE SEQUENCE [LARGE SCALE GENOMIC DNA]</scope>
    <source>
        <strain evidence="3">CCM 8897</strain>
    </source>
</reference>
<proteinExistence type="predicted"/>
<dbReference type="PANTHER" id="PTHR37812">
    <property type="entry name" value="MU-LIKE PROPHAGE FLUMU PROTEIN C"/>
    <property type="match status" value="1"/>
</dbReference>
<dbReference type="Gene3D" id="1.10.10.60">
    <property type="entry name" value="Homeodomain-like"/>
    <property type="match status" value="1"/>
</dbReference>
<dbReference type="PANTHER" id="PTHR37812:SF1">
    <property type="entry name" value="MU-LIKE PROPHAGE FLUMU PROTEIN C"/>
    <property type="match status" value="1"/>
</dbReference>
<evidence type="ECO:0000313" key="3">
    <source>
        <dbReference type="Proteomes" id="UP001596310"/>
    </source>
</evidence>
<organism evidence="2 3">
    <name type="scientific">Lapidilactobacillus achengensis</name>
    <dbReference type="NCBI Taxonomy" id="2486000"/>
    <lineage>
        <taxon>Bacteria</taxon>
        <taxon>Bacillati</taxon>
        <taxon>Bacillota</taxon>
        <taxon>Bacilli</taxon>
        <taxon>Lactobacillales</taxon>
        <taxon>Lactobacillaceae</taxon>
        <taxon>Lapidilactobacillus</taxon>
    </lineage>
</organism>
<feature type="domain" description="Mor transcription activator" evidence="1">
    <location>
        <begin position="10"/>
        <end position="91"/>
    </location>
</feature>
<gene>
    <name evidence="2" type="ORF">ACFQHW_03975</name>
</gene>
<dbReference type="InterPro" id="IPR014875">
    <property type="entry name" value="Mor_transcription_activator"/>
</dbReference>
<keyword evidence="3" id="KW-1185">Reference proteome</keyword>
<accession>A0ABW1ULB2</accession>
<dbReference type="NCBIfam" id="NF040785">
    <property type="entry name" value="CD3324_fam"/>
    <property type="match status" value="1"/>
</dbReference>
<comment type="caution">
    <text evidence="2">The sequence shown here is derived from an EMBL/GenBank/DDBJ whole genome shotgun (WGS) entry which is preliminary data.</text>
</comment>